<accession>A0A2H0WP27</accession>
<evidence type="ECO:0000313" key="2">
    <source>
        <dbReference type="Proteomes" id="UP000230775"/>
    </source>
</evidence>
<dbReference type="InterPro" id="IPR013321">
    <property type="entry name" value="Arc_rbn_hlx_hlx"/>
</dbReference>
<evidence type="ECO:0000313" key="1">
    <source>
        <dbReference type="EMBL" id="PIS14365.1"/>
    </source>
</evidence>
<proteinExistence type="predicted"/>
<evidence type="ECO:0008006" key="3">
    <source>
        <dbReference type="Google" id="ProtNLM"/>
    </source>
</evidence>
<dbReference type="GO" id="GO:0006355">
    <property type="term" value="P:regulation of DNA-templated transcription"/>
    <property type="evidence" value="ECO:0007669"/>
    <property type="project" value="InterPro"/>
</dbReference>
<dbReference type="InterPro" id="IPR007337">
    <property type="entry name" value="RelB/DinJ"/>
</dbReference>
<dbReference type="Gene3D" id="1.10.1220.10">
    <property type="entry name" value="Met repressor-like"/>
    <property type="match status" value="1"/>
</dbReference>
<dbReference type="Proteomes" id="UP000230775">
    <property type="component" value="Unassembled WGS sequence"/>
</dbReference>
<organism evidence="1 2">
    <name type="scientific">Candidatus Shapirobacteria bacterium CG09_land_8_20_14_0_10_39_12</name>
    <dbReference type="NCBI Taxonomy" id="1974885"/>
    <lineage>
        <taxon>Bacteria</taxon>
        <taxon>Candidatus Shapironibacteriota</taxon>
    </lineage>
</organism>
<name>A0A2H0WP27_9BACT</name>
<comment type="caution">
    <text evidence="1">The sequence shown here is derived from an EMBL/GenBank/DDBJ whole genome shotgun (WGS) entry which is preliminary data.</text>
</comment>
<sequence>MNTAVINVKVNPDLKAQAQDLAEELGFSLSSLINACLKQMIRTKTVSFNVAEEPTDYLIKTLEESKKDIKAGRVISFKNGKEALGYLDKLIADDKKPRRN</sequence>
<reference evidence="2" key="1">
    <citation type="submission" date="2017-09" db="EMBL/GenBank/DDBJ databases">
        <title>Depth-based differentiation of microbial function through sediment-hosted aquifers and enrichment of novel symbionts in the deep terrestrial subsurface.</title>
        <authorList>
            <person name="Probst A.J."/>
            <person name="Ladd B."/>
            <person name="Jarett J.K."/>
            <person name="Geller-Mcgrath D.E."/>
            <person name="Sieber C.M.K."/>
            <person name="Emerson J.B."/>
            <person name="Anantharaman K."/>
            <person name="Thomas B.C."/>
            <person name="Malmstrom R."/>
            <person name="Stieglmeier M."/>
            <person name="Klingl A."/>
            <person name="Woyke T."/>
            <person name="Ryan C.M."/>
            <person name="Banfield J.F."/>
        </authorList>
    </citation>
    <scope>NUCLEOTIDE SEQUENCE [LARGE SCALE GENOMIC DNA]</scope>
</reference>
<protein>
    <recommendedName>
        <fullName evidence="3">Type II toxin-antitoxin system antitoxin, RelB/DinJ family</fullName>
    </recommendedName>
</protein>
<dbReference type="Pfam" id="PF04221">
    <property type="entry name" value="RelB"/>
    <property type="match status" value="1"/>
</dbReference>
<gene>
    <name evidence="1" type="ORF">COT64_03040</name>
</gene>
<dbReference type="EMBL" id="PEZI01000065">
    <property type="protein sequence ID" value="PIS14365.1"/>
    <property type="molecule type" value="Genomic_DNA"/>
</dbReference>
<dbReference type="AlphaFoldDB" id="A0A2H0WP27"/>